<dbReference type="STRING" id="121845.A0A1S3DAV6"/>
<keyword evidence="13" id="KW-0472">Membrane</keyword>
<protein>
    <recommendedName>
        <fullName evidence="4">NADH dehydrogenase [ubiquinone] 1 beta subcomplex subunit 11, mitochondrial</fullName>
    </recommendedName>
    <alternativeName>
        <fullName evidence="15">Complex I-ESSS</fullName>
    </alternativeName>
    <alternativeName>
        <fullName evidence="14">NADH-ubiquinone oxidoreductase ESSS subunit</fullName>
    </alternativeName>
</protein>
<keyword evidence="17" id="KW-1185">Reference proteome</keyword>
<evidence type="ECO:0000256" key="1">
    <source>
        <dbReference type="ARBA" id="ARBA00003195"/>
    </source>
</evidence>
<keyword evidence="9" id="KW-0809">Transit peptide</keyword>
<organism evidence="17 18">
    <name type="scientific">Diaphorina citri</name>
    <name type="common">Asian citrus psyllid</name>
    <dbReference type="NCBI Taxonomy" id="121845"/>
    <lineage>
        <taxon>Eukaryota</taxon>
        <taxon>Metazoa</taxon>
        <taxon>Ecdysozoa</taxon>
        <taxon>Arthropoda</taxon>
        <taxon>Hexapoda</taxon>
        <taxon>Insecta</taxon>
        <taxon>Pterygota</taxon>
        <taxon>Neoptera</taxon>
        <taxon>Paraneoptera</taxon>
        <taxon>Hemiptera</taxon>
        <taxon>Sternorrhyncha</taxon>
        <taxon>Psylloidea</taxon>
        <taxon>Psyllidae</taxon>
        <taxon>Diaphorininae</taxon>
        <taxon>Diaphorina</taxon>
    </lineage>
</organism>
<dbReference type="GO" id="GO:0005743">
    <property type="term" value="C:mitochondrial inner membrane"/>
    <property type="evidence" value="ECO:0007669"/>
    <property type="project" value="UniProtKB-SubCell"/>
</dbReference>
<evidence type="ECO:0000256" key="3">
    <source>
        <dbReference type="ARBA" id="ARBA00008915"/>
    </source>
</evidence>
<keyword evidence="12" id="KW-0496">Mitochondrion</keyword>
<dbReference type="Pfam" id="PF10183">
    <property type="entry name" value="ESSS"/>
    <property type="match status" value="1"/>
</dbReference>
<keyword evidence="8" id="KW-0999">Mitochondrion inner membrane</keyword>
<dbReference type="Proteomes" id="UP000079169">
    <property type="component" value="Unplaced"/>
</dbReference>
<comment type="similarity">
    <text evidence="3">Belongs to the complex I NDUFB11 subunit family.</text>
</comment>
<name>A0A1S3DAV6_DIACI</name>
<dbReference type="AlphaFoldDB" id="A0A1S3DAV6"/>
<keyword evidence="11" id="KW-1133">Transmembrane helix</keyword>
<evidence type="ECO:0000256" key="5">
    <source>
        <dbReference type="ARBA" id="ARBA00022448"/>
    </source>
</evidence>
<evidence type="ECO:0000313" key="17">
    <source>
        <dbReference type="Proteomes" id="UP000079169"/>
    </source>
</evidence>
<keyword evidence="10" id="KW-0249">Electron transport</keyword>
<proteinExistence type="inferred from homology"/>
<evidence type="ECO:0000256" key="10">
    <source>
        <dbReference type="ARBA" id="ARBA00022982"/>
    </source>
</evidence>
<dbReference type="InterPro" id="IPR019329">
    <property type="entry name" value="NADH_UbQ_OxRdtase_ESSS_su"/>
</dbReference>
<sequence length="149" mass="16843">MAGMLGLRLLSKIPKSRTSTVFSRLISTSNKKSDVSATSATGSATEACEIKQEKRHWQSYGFSEESELEDLNEMHHHGFLLISLGLCLSIFILAYRPEVNLEDWSHREAFLELRRRERDGLPLISPHYADPTTIVLPTDEELGDTEIII</sequence>
<keyword evidence="6" id="KW-0679">Respiratory chain</keyword>
<evidence type="ECO:0000313" key="18">
    <source>
        <dbReference type="RefSeq" id="XP_008477924.1"/>
    </source>
</evidence>
<evidence type="ECO:0000256" key="12">
    <source>
        <dbReference type="ARBA" id="ARBA00023128"/>
    </source>
</evidence>
<evidence type="ECO:0000256" key="8">
    <source>
        <dbReference type="ARBA" id="ARBA00022792"/>
    </source>
</evidence>
<keyword evidence="7" id="KW-0812">Transmembrane</keyword>
<gene>
    <name evidence="18" type="primary">LOC103514800</name>
</gene>
<comment type="subunit">
    <text evidence="16">Complex I is composed of 45 different subunits. Interacts with BCAP31.</text>
</comment>
<evidence type="ECO:0000256" key="6">
    <source>
        <dbReference type="ARBA" id="ARBA00022660"/>
    </source>
</evidence>
<evidence type="ECO:0000256" key="16">
    <source>
        <dbReference type="ARBA" id="ARBA00046528"/>
    </source>
</evidence>
<evidence type="ECO:0000256" key="4">
    <source>
        <dbReference type="ARBA" id="ARBA00018632"/>
    </source>
</evidence>
<dbReference type="PaxDb" id="121845-A0A1S3DAV6"/>
<dbReference type="RefSeq" id="XP_008477924.1">
    <property type="nucleotide sequence ID" value="XM_008479702.1"/>
</dbReference>
<dbReference type="PANTHER" id="PTHR13327:SF0">
    <property type="entry name" value="NADH DEHYDROGENASE [UBIQUINONE] 1 BETA SUBCOMPLEX SUBUNIT 11, MITOCHONDRIAL"/>
    <property type="match status" value="1"/>
</dbReference>
<reference evidence="18" key="1">
    <citation type="submission" date="2025-08" db="UniProtKB">
        <authorList>
            <consortium name="RefSeq"/>
        </authorList>
    </citation>
    <scope>IDENTIFICATION</scope>
</reference>
<evidence type="ECO:0000256" key="2">
    <source>
        <dbReference type="ARBA" id="ARBA00004434"/>
    </source>
</evidence>
<evidence type="ECO:0000256" key="13">
    <source>
        <dbReference type="ARBA" id="ARBA00023136"/>
    </source>
</evidence>
<comment type="subcellular location">
    <subcellularLocation>
        <location evidence="2">Mitochondrion inner membrane</location>
        <topology evidence="2">Single-pass membrane protein</topology>
    </subcellularLocation>
</comment>
<evidence type="ECO:0000256" key="9">
    <source>
        <dbReference type="ARBA" id="ARBA00022946"/>
    </source>
</evidence>
<evidence type="ECO:0000256" key="14">
    <source>
        <dbReference type="ARBA" id="ARBA00030753"/>
    </source>
</evidence>
<dbReference type="KEGG" id="dci:103514800"/>
<evidence type="ECO:0000256" key="15">
    <source>
        <dbReference type="ARBA" id="ARBA00031387"/>
    </source>
</evidence>
<comment type="function">
    <text evidence="1">Accessory subunit of the mitochondrial membrane respiratory chain NADH dehydrogenase (Complex I), that is believed not to be involved in catalysis. Complex I functions in the transfer of electrons from NADH to the respiratory chain. The immediate electron acceptor for the enzyme is believed to be ubiquinone.</text>
</comment>
<dbReference type="PANTHER" id="PTHR13327">
    <property type="entry name" value="NADH-UBIQUINONE OXIDOREDUCTASE ESSS SUBUNIT, MITOCHONDRIAL PRECURSOR"/>
    <property type="match status" value="1"/>
</dbReference>
<evidence type="ECO:0000256" key="7">
    <source>
        <dbReference type="ARBA" id="ARBA00022692"/>
    </source>
</evidence>
<evidence type="ECO:0000256" key="11">
    <source>
        <dbReference type="ARBA" id="ARBA00022989"/>
    </source>
</evidence>
<keyword evidence="5" id="KW-0813">Transport</keyword>
<dbReference type="OMA" id="DTKPRYW"/>
<accession>A0A1S3DAV6</accession>
<dbReference type="GeneID" id="103514800"/>